<dbReference type="EMBL" id="HBFR01040551">
    <property type="protein sequence ID" value="CAD8902433.1"/>
    <property type="molecule type" value="Transcribed_RNA"/>
</dbReference>
<name>A0A7S1G160_9STRA</name>
<organism evidence="2">
    <name type="scientific">Corethron hystrix</name>
    <dbReference type="NCBI Taxonomy" id="216773"/>
    <lineage>
        <taxon>Eukaryota</taxon>
        <taxon>Sar</taxon>
        <taxon>Stramenopiles</taxon>
        <taxon>Ochrophyta</taxon>
        <taxon>Bacillariophyta</taxon>
        <taxon>Coscinodiscophyceae</taxon>
        <taxon>Corethrophycidae</taxon>
        <taxon>Corethrales</taxon>
        <taxon>Corethraceae</taxon>
        <taxon>Corethron</taxon>
    </lineage>
</organism>
<gene>
    <name evidence="2" type="ORF">CHYS00102_LOCUS29652</name>
</gene>
<dbReference type="AlphaFoldDB" id="A0A7S1G160"/>
<feature type="compositionally biased region" description="Basic and acidic residues" evidence="1">
    <location>
        <begin position="86"/>
        <end position="129"/>
    </location>
</feature>
<feature type="compositionally biased region" description="Polar residues" evidence="1">
    <location>
        <begin position="72"/>
        <end position="85"/>
    </location>
</feature>
<protein>
    <submittedName>
        <fullName evidence="2">Uncharacterized protein</fullName>
    </submittedName>
</protein>
<accession>A0A7S1G160</accession>
<evidence type="ECO:0000256" key="1">
    <source>
        <dbReference type="SAM" id="MobiDB-lite"/>
    </source>
</evidence>
<evidence type="ECO:0000313" key="2">
    <source>
        <dbReference type="EMBL" id="CAD8902433.1"/>
    </source>
</evidence>
<feature type="compositionally biased region" description="Basic and acidic residues" evidence="1">
    <location>
        <begin position="57"/>
        <end position="66"/>
    </location>
</feature>
<feature type="region of interest" description="Disordered" evidence="1">
    <location>
        <begin position="56"/>
        <end position="129"/>
    </location>
</feature>
<proteinExistence type="predicted"/>
<reference evidence="2" key="1">
    <citation type="submission" date="2021-01" db="EMBL/GenBank/DDBJ databases">
        <authorList>
            <person name="Corre E."/>
            <person name="Pelletier E."/>
            <person name="Niang G."/>
            <person name="Scheremetjew M."/>
            <person name="Finn R."/>
            <person name="Kale V."/>
            <person name="Holt S."/>
            <person name="Cochrane G."/>
            <person name="Meng A."/>
            <person name="Brown T."/>
            <person name="Cohen L."/>
        </authorList>
    </citation>
    <scope>NUCLEOTIDE SEQUENCE</scope>
    <source>
        <strain evidence="2">308</strain>
    </source>
</reference>
<sequence length="223" mass="25935">MTCSRELIDAEPNQLLQYRRSKNAQVLEWYYNHLNIPDEMRPARLRSSQCPINTKDFLTDKKKIPEKGALPSNGNEYDQSQSNSIKDIHTDKLETKDLHCEQRDEEGKDHVDQSEISRDENNVLITDKDLSAETETTKVICEEENGRKKTPTLKEEQNGKSYEDLLEFFQKELNDELLDTDIKISRELEEAIESIRYDIDNSSEMLTLSQEIENLFPSDSDSE</sequence>